<dbReference type="Proteomes" id="UP001164286">
    <property type="component" value="Unassembled WGS sequence"/>
</dbReference>
<keyword evidence="10" id="KW-0333">Golgi apparatus</keyword>
<comment type="caution">
    <text evidence="11">The sequence shown here is derived from an EMBL/GenBank/DDBJ whole genome shotgun (WGS) entry which is preliminary data.</text>
</comment>
<evidence type="ECO:0000256" key="4">
    <source>
        <dbReference type="ARBA" id="ARBA00022692"/>
    </source>
</evidence>
<dbReference type="GeneID" id="77730936"/>
<evidence type="ECO:0000256" key="10">
    <source>
        <dbReference type="RuleBase" id="RU368065"/>
    </source>
</evidence>
<evidence type="ECO:0000256" key="3">
    <source>
        <dbReference type="ARBA" id="ARBA00022448"/>
    </source>
</evidence>
<name>A0AA38HD09_9TREE</name>
<keyword evidence="10" id="KW-0746">Sphingolipid metabolism</keyword>
<dbReference type="GO" id="GO:0005789">
    <property type="term" value="C:endoplasmic reticulum membrane"/>
    <property type="evidence" value="ECO:0007669"/>
    <property type="project" value="UniProtKB-SubCell"/>
</dbReference>
<reference evidence="11" key="1">
    <citation type="journal article" date="2022" name="G3 (Bethesda)">
        <title>High quality genome of the basidiomycete yeast Dioszegia hungarica PDD-24b-2 isolated from cloud water.</title>
        <authorList>
            <person name="Jarrige D."/>
            <person name="Haridas S."/>
            <person name="Bleykasten-Grosshans C."/>
            <person name="Joly M."/>
            <person name="Nadalig T."/>
            <person name="Sancelme M."/>
            <person name="Vuilleumier S."/>
            <person name="Grigoriev I.V."/>
            <person name="Amato P."/>
            <person name="Bringel F."/>
        </authorList>
    </citation>
    <scope>NUCLEOTIDE SEQUENCE</scope>
    <source>
        <strain evidence="11">PDD-24b-2</strain>
    </source>
</reference>
<keyword evidence="8 10" id="KW-0443">Lipid metabolism</keyword>
<keyword evidence="4" id="KW-0812">Transmembrane</keyword>
<evidence type="ECO:0000256" key="6">
    <source>
        <dbReference type="ARBA" id="ARBA00022989"/>
    </source>
</evidence>
<keyword evidence="12" id="KW-1185">Reference proteome</keyword>
<dbReference type="RefSeq" id="XP_052948614.1">
    <property type="nucleotide sequence ID" value="XM_053091731.1"/>
</dbReference>
<comment type="similarity">
    <text evidence="2 10">Belongs to the ARV1 family.</text>
</comment>
<dbReference type="EMBL" id="JAKWFO010000002">
    <property type="protein sequence ID" value="KAI9638837.1"/>
    <property type="molecule type" value="Genomic_DNA"/>
</dbReference>
<evidence type="ECO:0000256" key="1">
    <source>
        <dbReference type="ARBA" id="ARBA00004477"/>
    </source>
</evidence>
<keyword evidence="5 10" id="KW-0256">Endoplasmic reticulum</keyword>
<comment type="function">
    <text evidence="10">Regulates also the sphingolipid metabolism.</text>
</comment>
<protein>
    <recommendedName>
        <fullName evidence="10">Protein ARV</fullName>
    </recommendedName>
</protein>
<dbReference type="GO" id="GO:0016125">
    <property type="term" value="P:sterol metabolic process"/>
    <property type="evidence" value="ECO:0007669"/>
    <property type="project" value="UniProtKB-UniRule"/>
</dbReference>
<dbReference type="GO" id="GO:0032366">
    <property type="term" value="P:intracellular sterol transport"/>
    <property type="evidence" value="ECO:0007669"/>
    <property type="project" value="UniProtKB-UniRule"/>
</dbReference>
<dbReference type="InterPro" id="IPR007290">
    <property type="entry name" value="Arv1"/>
</dbReference>
<dbReference type="GO" id="GO:0032541">
    <property type="term" value="C:cortical endoplasmic reticulum"/>
    <property type="evidence" value="ECO:0007669"/>
    <property type="project" value="TreeGrafter"/>
</dbReference>
<evidence type="ECO:0000256" key="5">
    <source>
        <dbReference type="ARBA" id="ARBA00022824"/>
    </source>
</evidence>
<keyword evidence="7 10" id="KW-0445">Lipid transport</keyword>
<proteinExistence type="inferred from homology"/>
<evidence type="ECO:0000313" key="12">
    <source>
        <dbReference type="Proteomes" id="UP001164286"/>
    </source>
</evidence>
<dbReference type="GO" id="GO:0006665">
    <property type="term" value="P:sphingolipid metabolic process"/>
    <property type="evidence" value="ECO:0007669"/>
    <property type="project" value="UniProtKB-UniRule"/>
</dbReference>
<dbReference type="GO" id="GO:0000139">
    <property type="term" value="C:Golgi membrane"/>
    <property type="evidence" value="ECO:0007669"/>
    <property type="project" value="UniProtKB-SubCell"/>
</dbReference>
<evidence type="ECO:0000256" key="7">
    <source>
        <dbReference type="ARBA" id="ARBA00023055"/>
    </source>
</evidence>
<keyword evidence="6" id="KW-1133">Transmembrane helix</keyword>
<evidence type="ECO:0000256" key="2">
    <source>
        <dbReference type="ARBA" id="ARBA00009187"/>
    </source>
</evidence>
<gene>
    <name evidence="11" type="ORF">MKK02DRAFT_41861</name>
</gene>
<evidence type="ECO:0000256" key="9">
    <source>
        <dbReference type="ARBA" id="ARBA00023136"/>
    </source>
</evidence>
<accession>A0AA38HD09</accession>
<dbReference type="AlphaFoldDB" id="A0AA38HD09"/>
<dbReference type="PANTHER" id="PTHR14467:SF0">
    <property type="entry name" value="PROTEIN ARV1"/>
    <property type="match status" value="1"/>
</dbReference>
<evidence type="ECO:0000256" key="8">
    <source>
        <dbReference type="ARBA" id="ARBA00023098"/>
    </source>
</evidence>
<comment type="function">
    <text evidence="10">Mediator of sterol homeostasis involved in sterol uptake, trafficking and distribution into membranes.</text>
</comment>
<keyword evidence="9" id="KW-0472">Membrane</keyword>
<sequence length="325" mass="35328">MPVCTTCAHPAEYLYTTYRTKSNIRLGVCPRCSAFLDPLIEHPPLLLILDLILLKPRVFLHLLYNRGTRPLDATAPSINRVVQTAPAGPDERETVLRQDLVRLVFVTILAEALVRIGASQGGLAGRSEGKGGIRCVWPVSGILLGVMAEMAVQYGVTLILGLSVLWARGWWTPAPGTPSERVQGSGKAKAEDGRKANFRPILIPLTLLYTSILPLLLHLLLSIWYSPPTHPSSSTPLDTLHLPSMLTDNLPLELISVMHTLHHLWNTTDRIWAGTRLLGGMSAGFGLRVVLPTRPWETTGIVSAGWGAAAAVGWVLQGPHISVLV</sequence>
<dbReference type="GO" id="GO:0097036">
    <property type="term" value="P:regulation of plasma membrane sterol distribution"/>
    <property type="evidence" value="ECO:0007669"/>
    <property type="project" value="UniProtKB-UniRule"/>
</dbReference>
<dbReference type="PANTHER" id="PTHR14467">
    <property type="entry name" value="ARV1"/>
    <property type="match status" value="1"/>
</dbReference>
<comment type="subcellular location">
    <subcellularLocation>
        <location evidence="1 10">Endoplasmic reticulum membrane</location>
        <topology evidence="1 10">Multi-pass membrane protein</topology>
    </subcellularLocation>
    <subcellularLocation>
        <location evidence="10">Golgi apparatus membrane</location>
        <topology evidence="10">Multi-pass membrane protein</topology>
    </subcellularLocation>
</comment>
<evidence type="ECO:0000313" key="11">
    <source>
        <dbReference type="EMBL" id="KAI9638837.1"/>
    </source>
</evidence>
<keyword evidence="3 10" id="KW-0813">Transport</keyword>
<organism evidence="11 12">
    <name type="scientific">Dioszegia hungarica</name>
    <dbReference type="NCBI Taxonomy" id="4972"/>
    <lineage>
        <taxon>Eukaryota</taxon>
        <taxon>Fungi</taxon>
        <taxon>Dikarya</taxon>
        <taxon>Basidiomycota</taxon>
        <taxon>Agaricomycotina</taxon>
        <taxon>Tremellomycetes</taxon>
        <taxon>Tremellales</taxon>
        <taxon>Bulleribasidiaceae</taxon>
        <taxon>Dioszegia</taxon>
    </lineage>
</organism>
<dbReference type="Pfam" id="PF04161">
    <property type="entry name" value="Arv1"/>
    <property type="match status" value="1"/>
</dbReference>